<keyword evidence="2" id="KW-1185">Reference proteome</keyword>
<protein>
    <submittedName>
        <fullName evidence="1">Uncharacterized protein</fullName>
    </submittedName>
</protein>
<evidence type="ECO:0000313" key="2">
    <source>
        <dbReference type="Proteomes" id="UP001229421"/>
    </source>
</evidence>
<proteinExistence type="predicted"/>
<accession>A0AAD8KZ81</accession>
<dbReference type="AlphaFoldDB" id="A0AAD8KZ81"/>
<comment type="caution">
    <text evidence="1">The sequence shown here is derived from an EMBL/GenBank/DDBJ whole genome shotgun (WGS) entry which is preliminary data.</text>
</comment>
<evidence type="ECO:0000313" key="1">
    <source>
        <dbReference type="EMBL" id="KAK1432485.1"/>
    </source>
</evidence>
<dbReference type="EMBL" id="JAUHHV010000002">
    <property type="protein sequence ID" value="KAK1432485.1"/>
    <property type="molecule type" value="Genomic_DNA"/>
</dbReference>
<dbReference type="Proteomes" id="UP001229421">
    <property type="component" value="Unassembled WGS sequence"/>
</dbReference>
<name>A0AAD8KZ81_TARER</name>
<sequence>MSKLQFWSSLSNIVIKTLVFSHEILIFSTRNCSRLKTLSNTNFFYISFLLQPKNSYNLIFIIGSLAH</sequence>
<reference evidence="1" key="1">
    <citation type="journal article" date="2023" name="bioRxiv">
        <title>Improved chromosome-level genome assembly for marigold (Tagetes erecta).</title>
        <authorList>
            <person name="Jiang F."/>
            <person name="Yuan L."/>
            <person name="Wang S."/>
            <person name="Wang H."/>
            <person name="Xu D."/>
            <person name="Wang A."/>
            <person name="Fan W."/>
        </authorList>
    </citation>
    <scope>NUCLEOTIDE SEQUENCE</scope>
    <source>
        <strain evidence="1">WSJ</strain>
        <tissue evidence="1">Leaf</tissue>
    </source>
</reference>
<organism evidence="1 2">
    <name type="scientific">Tagetes erecta</name>
    <name type="common">African marigold</name>
    <dbReference type="NCBI Taxonomy" id="13708"/>
    <lineage>
        <taxon>Eukaryota</taxon>
        <taxon>Viridiplantae</taxon>
        <taxon>Streptophyta</taxon>
        <taxon>Embryophyta</taxon>
        <taxon>Tracheophyta</taxon>
        <taxon>Spermatophyta</taxon>
        <taxon>Magnoliopsida</taxon>
        <taxon>eudicotyledons</taxon>
        <taxon>Gunneridae</taxon>
        <taxon>Pentapetalae</taxon>
        <taxon>asterids</taxon>
        <taxon>campanulids</taxon>
        <taxon>Asterales</taxon>
        <taxon>Asteraceae</taxon>
        <taxon>Asteroideae</taxon>
        <taxon>Heliantheae alliance</taxon>
        <taxon>Tageteae</taxon>
        <taxon>Tagetes</taxon>
    </lineage>
</organism>
<gene>
    <name evidence="1" type="ORF">QVD17_09382</name>
</gene>